<dbReference type="KEGG" id="aten:116296129"/>
<evidence type="ECO:0000313" key="2">
    <source>
        <dbReference type="RefSeq" id="XP_031559946.1"/>
    </source>
</evidence>
<dbReference type="AlphaFoldDB" id="A0A6P8HX87"/>
<organism evidence="1 2">
    <name type="scientific">Actinia tenebrosa</name>
    <name type="common">Australian red waratah sea anemone</name>
    <dbReference type="NCBI Taxonomy" id="6105"/>
    <lineage>
        <taxon>Eukaryota</taxon>
        <taxon>Metazoa</taxon>
        <taxon>Cnidaria</taxon>
        <taxon>Anthozoa</taxon>
        <taxon>Hexacorallia</taxon>
        <taxon>Actiniaria</taxon>
        <taxon>Actiniidae</taxon>
        <taxon>Actinia</taxon>
    </lineage>
</organism>
<dbReference type="OrthoDB" id="10362263at2759"/>
<gene>
    <name evidence="2" type="primary">LOC116296129</name>
</gene>
<dbReference type="RefSeq" id="XP_031559946.1">
    <property type="nucleotide sequence ID" value="XM_031704086.1"/>
</dbReference>
<keyword evidence="1" id="KW-1185">Reference proteome</keyword>
<sequence length="173" mass="19520">MEATIRSVWNWAAIQFNNAVGGIRSLWYKLLDILSFLKDSIGSLISSLKARFCYSSETASITQSMSVPSNSRPVGELTERVEVHRRKTEFEFEVGNPPAKRRRGKSKEKEKEIELLEGTRDFLDNIVVVMKEDLRASSTAEAEKTTARIQNLLESRETENLIAGLRTANLSLV</sequence>
<name>A0A6P8HX87_ACTTE</name>
<proteinExistence type="predicted"/>
<dbReference type="GeneID" id="116296129"/>
<dbReference type="Proteomes" id="UP000515163">
    <property type="component" value="Unplaced"/>
</dbReference>
<dbReference type="InParanoid" id="A0A6P8HX87"/>
<reference evidence="2" key="1">
    <citation type="submission" date="2025-08" db="UniProtKB">
        <authorList>
            <consortium name="RefSeq"/>
        </authorList>
    </citation>
    <scope>IDENTIFICATION</scope>
</reference>
<accession>A0A6P8HX87</accession>
<protein>
    <submittedName>
        <fullName evidence="2">Uncharacterized protein LOC116296129</fullName>
    </submittedName>
</protein>
<evidence type="ECO:0000313" key="1">
    <source>
        <dbReference type="Proteomes" id="UP000515163"/>
    </source>
</evidence>